<dbReference type="RefSeq" id="WP_187538295.1">
    <property type="nucleotide sequence ID" value="NZ_BAABJT010000001.1"/>
</dbReference>
<accession>A0A7G9SIC3</accession>
<gene>
    <name evidence="1" type="ORF">H9L13_01155</name>
</gene>
<dbReference type="Proteomes" id="UP000515971">
    <property type="component" value="Chromosome"/>
</dbReference>
<dbReference type="AlphaFoldDB" id="A0A7G9SIC3"/>
<proteinExistence type="predicted"/>
<sequence>MTGKIIDFLARRKSRNALPPAKVAQGLDRPRFLYVGSKVPRGGRDSVELCIVSNEAGKKRRILSRVTVYIDELHHQVRAVEAEPPFTPQTWIHDAEVV</sequence>
<name>A0A7G9SIC3_9SPHN</name>
<evidence type="ECO:0000313" key="2">
    <source>
        <dbReference type="Proteomes" id="UP000515971"/>
    </source>
</evidence>
<protein>
    <submittedName>
        <fullName evidence="1">Uncharacterized protein</fullName>
    </submittedName>
</protein>
<dbReference type="EMBL" id="CP060718">
    <property type="protein sequence ID" value="QNN67598.1"/>
    <property type="molecule type" value="Genomic_DNA"/>
</dbReference>
<organism evidence="1 2">
    <name type="scientific">Sphingomonas lutea</name>
    <dbReference type="NCBI Taxonomy" id="1045317"/>
    <lineage>
        <taxon>Bacteria</taxon>
        <taxon>Pseudomonadati</taxon>
        <taxon>Pseudomonadota</taxon>
        <taxon>Alphaproteobacteria</taxon>
        <taxon>Sphingomonadales</taxon>
        <taxon>Sphingomonadaceae</taxon>
        <taxon>Sphingomonas</taxon>
    </lineage>
</organism>
<evidence type="ECO:0000313" key="1">
    <source>
        <dbReference type="EMBL" id="QNN67598.1"/>
    </source>
</evidence>
<dbReference type="KEGG" id="slut:H9L13_01155"/>
<keyword evidence="2" id="KW-1185">Reference proteome</keyword>
<reference evidence="1 2" key="1">
    <citation type="submission" date="2020-08" db="EMBL/GenBank/DDBJ databases">
        <title>Genome sequence of Sphingomonas lutea KCTC 23642T.</title>
        <authorList>
            <person name="Hyun D.-W."/>
            <person name="Bae J.-W."/>
        </authorList>
    </citation>
    <scope>NUCLEOTIDE SEQUENCE [LARGE SCALE GENOMIC DNA]</scope>
    <source>
        <strain evidence="1 2">KCTC 23642</strain>
    </source>
</reference>